<dbReference type="EMBL" id="BK032783">
    <property type="protein sequence ID" value="DAF60150.1"/>
    <property type="molecule type" value="Genomic_DNA"/>
</dbReference>
<reference evidence="1" key="1">
    <citation type="journal article" date="2021" name="Proc. Natl. Acad. Sci. U.S.A.">
        <title>A Catalog of Tens of Thousands of Viruses from Human Metagenomes Reveals Hidden Associations with Chronic Diseases.</title>
        <authorList>
            <person name="Tisza M.J."/>
            <person name="Buck C.B."/>
        </authorList>
    </citation>
    <scope>NUCLEOTIDE SEQUENCE</scope>
    <source>
        <strain evidence="1">Ctprd3</strain>
    </source>
</reference>
<organism evidence="1">
    <name type="scientific">Siphoviridae sp. ctprd3</name>
    <dbReference type="NCBI Taxonomy" id="2827943"/>
    <lineage>
        <taxon>Viruses</taxon>
        <taxon>Duplodnaviria</taxon>
        <taxon>Heunggongvirae</taxon>
        <taxon>Uroviricota</taxon>
        <taxon>Caudoviricetes</taxon>
    </lineage>
</organism>
<protein>
    <submittedName>
        <fullName evidence="1">Uncharacterized protein</fullName>
    </submittedName>
</protein>
<accession>A0A8S5TA74</accession>
<name>A0A8S5TA74_9CAUD</name>
<evidence type="ECO:0000313" key="1">
    <source>
        <dbReference type="EMBL" id="DAF60150.1"/>
    </source>
</evidence>
<proteinExistence type="predicted"/>
<sequence length="97" mass="11206">MNDKKVYAVLCNKIIANVFDSKEKAFNSLPQKDEFTEVSQSVRTCDGEEAIIPTEDNFYLGTPIYVHVAEHTEDVMGFQVECQEETFVYEIKEFELK</sequence>